<organism evidence="1 2">
    <name type="scientific">Candidatus Magasanikbacteria bacterium CG_4_9_14_3_um_filter_32_9</name>
    <dbReference type="NCBI Taxonomy" id="1974644"/>
    <lineage>
        <taxon>Bacteria</taxon>
        <taxon>Candidatus Magasanikiibacteriota</taxon>
    </lineage>
</organism>
<proteinExistence type="predicted"/>
<protein>
    <recommendedName>
        <fullName evidence="3">YtxH domain-containing protein</fullName>
    </recommendedName>
</protein>
<dbReference type="EMBL" id="PFVJ01000079">
    <property type="protein sequence ID" value="PJA89552.1"/>
    <property type="molecule type" value="Genomic_DNA"/>
</dbReference>
<dbReference type="AlphaFoldDB" id="A0A2M7Z652"/>
<gene>
    <name evidence="1" type="ORF">CO137_03730</name>
</gene>
<comment type="caution">
    <text evidence="1">The sequence shown here is derived from an EMBL/GenBank/DDBJ whole genome shotgun (WGS) entry which is preliminary data.</text>
</comment>
<reference evidence="2" key="1">
    <citation type="submission" date="2017-09" db="EMBL/GenBank/DDBJ databases">
        <title>Depth-based differentiation of microbial function through sediment-hosted aquifers and enrichment of novel symbionts in the deep terrestrial subsurface.</title>
        <authorList>
            <person name="Probst A.J."/>
            <person name="Ladd B."/>
            <person name="Jarett J.K."/>
            <person name="Geller-Mcgrath D.E."/>
            <person name="Sieber C.M.K."/>
            <person name="Emerson J.B."/>
            <person name="Anantharaman K."/>
            <person name="Thomas B.C."/>
            <person name="Malmstrom R."/>
            <person name="Stieglmeier M."/>
            <person name="Klingl A."/>
            <person name="Woyke T."/>
            <person name="Ryan C.M."/>
            <person name="Banfield J.F."/>
        </authorList>
    </citation>
    <scope>NUCLEOTIDE SEQUENCE [LARGE SCALE GENOMIC DNA]</scope>
</reference>
<name>A0A2M7Z652_9BACT</name>
<evidence type="ECO:0000313" key="1">
    <source>
        <dbReference type="EMBL" id="PJA89552.1"/>
    </source>
</evidence>
<dbReference type="Proteomes" id="UP000230843">
    <property type="component" value="Unassembled WGS sequence"/>
</dbReference>
<evidence type="ECO:0000313" key="2">
    <source>
        <dbReference type="Proteomes" id="UP000230843"/>
    </source>
</evidence>
<accession>A0A2M7Z652</accession>
<evidence type="ECO:0008006" key="3">
    <source>
        <dbReference type="Google" id="ProtNLM"/>
    </source>
</evidence>
<sequence>MGLFKKGLFLGALFGAGASLLNTTKKGKEVRDKMVHASEEIYVQIKEEVEKSGIVGKVTKSKYAKIVDKKVKAYTQKNPWAKKMTTTLVKNLKSKHSDCKKSCCKPIKK</sequence>